<keyword evidence="2" id="KW-1185">Reference proteome</keyword>
<name>A0A5B7FF79_PORTR</name>
<sequence>MSSMSARRACETSAKMGRDIWRLKRNLLCGAQAVSHAADTAHHGGALTPRQSHELLKGSIWPDYLSFNACFRTNKLGIGIEKGSHRRGLRFLDVL</sequence>
<gene>
    <name evidence="1" type="ORF">E2C01_037871</name>
</gene>
<organism evidence="1 2">
    <name type="scientific">Portunus trituberculatus</name>
    <name type="common">Swimming crab</name>
    <name type="synonym">Neptunus trituberculatus</name>
    <dbReference type="NCBI Taxonomy" id="210409"/>
    <lineage>
        <taxon>Eukaryota</taxon>
        <taxon>Metazoa</taxon>
        <taxon>Ecdysozoa</taxon>
        <taxon>Arthropoda</taxon>
        <taxon>Crustacea</taxon>
        <taxon>Multicrustacea</taxon>
        <taxon>Malacostraca</taxon>
        <taxon>Eumalacostraca</taxon>
        <taxon>Eucarida</taxon>
        <taxon>Decapoda</taxon>
        <taxon>Pleocyemata</taxon>
        <taxon>Brachyura</taxon>
        <taxon>Eubrachyura</taxon>
        <taxon>Portunoidea</taxon>
        <taxon>Portunidae</taxon>
        <taxon>Portuninae</taxon>
        <taxon>Portunus</taxon>
    </lineage>
</organism>
<dbReference type="Proteomes" id="UP000324222">
    <property type="component" value="Unassembled WGS sequence"/>
</dbReference>
<reference evidence="1 2" key="1">
    <citation type="submission" date="2019-05" db="EMBL/GenBank/DDBJ databases">
        <title>Another draft genome of Portunus trituberculatus and its Hox gene families provides insights of decapod evolution.</title>
        <authorList>
            <person name="Jeong J.-H."/>
            <person name="Song I."/>
            <person name="Kim S."/>
            <person name="Choi T."/>
            <person name="Kim D."/>
            <person name="Ryu S."/>
            <person name="Kim W."/>
        </authorList>
    </citation>
    <scope>NUCLEOTIDE SEQUENCE [LARGE SCALE GENOMIC DNA]</scope>
    <source>
        <tissue evidence="1">Muscle</tissue>
    </source>
</reference>
<proteinExistence type="predicted"/>
<protein>
    <submittedName>
        <fullName evidence="1">Uncharacterized protein</fullName>
    </submittedName>
</protein>
<dbReference type="EMBL" id="VSRR010006177">
    <property type="protein sequence ID" value="MPC44205.1"/>
    <property type="molecule type" value="Genomic_DNA"/>
</dbReference>
<evidence type="ECO:0000313" key="2">
    <source>
        <dbReference type="Proteomes" id="UP000324222"/>
    </source>
</evidence>
<comment type="caution">
    <text evidence="1">The sequence shown here is derived from an EMBL/GenBank/DDBJ whole genome shotgun (WGS) entry which is preliminary data.</text>
</comment>
<accession>A0A5B7FF79</accession>
<dbReference type="AlphaFoldDB" id="A0A5B7FF79"/>
<evidence type="ECO:0000313" key="1">
    <source>
        <dbReference type="EMBL" id="MPC44205.1"/>
    </source>
</evidence>